<evidence type="ECO:0000313" key="2">
    <source>
        <dbReference type="EMBL" id="TJY67907.1"/>
    </source>
</evidence>
<gene>
    <name evidence="2" type="ORF">FAZ19_01180</name>
</gene>
<keyword evidence="3" id="KW-1185">Reference proteome</keyword>
<proteinExistence type="predicted"/>
<dbReference type="EMBL" id="SUKA01000001">
    <property type="protein sequence ID" value="TJY67907.1"/>
    <property type="molecule type" value="Genomic_DNA"/>
</dbReference>
<feature type="signal peptide" evidence="1">
    <location>
        <begin position="1"/>
        <end position="27"/>
    </location>
</feature>
<evidence type="ECO:0000313" key="3">
    <source>
        <dbReference type="Proteomes" id="UP000309872"/>
    </source>
</evidence>
<evidence type="ECO:0008006" key="4">
    <source>
        <dbReference type="Google" id="ProtNLM"/>
    </source>
</evidence>
<feature type="chain" id="PRO_5020282364" description="RHS repeat protein" evidence="1">
    <location>
        <begin position="28"/>
        <end position="978"/>
    </location>
</feature>
<dbReference type="AlphaFoldDB" id="A0A4U0H7T9"/>
<evidence type="ECO:0000256" key="1">
    <source>
        <dbReference type="SAM" id="SignalP"/>
    </source>
</evidence>
<dbReference type="Proteomes" id="UP000309872">
    <property type="component" value="Unassembled WGS sequence"/>
</dbReference>
<dbReference type="OrthoDB" id="903892at2"/>
<reference evidence="2 3" key="1">
    <citation type="submission" date="2019-04" db="EMBL/GenBank/DDBJ databases">
        <title>Sphingobacterium olei sp. nov., isolated from oil-contaminated soil.</title>
        <authorList>
            <person name="Liu B."/>
        </authorList>
    </citation>
    <scope>NUCLEOTIDE SEQUENCE [LARGE SCALE GENOMIC DNA]</scope>
    <source>
        <strain evidence="2 3">Y3L14</strain>
    </source>
</reference>
<name>A0A4U0H7T9_9SPHI</name>
<organism evidence="2 3">
    <name type="scientific">Sphingobacterium alkalisoli</name>
    <dbReference type="NCBI Taxonomy" id="1874115"/>
    <lineage>
        <taxon>Bacteria</taxon>
        <taxon>Pseudomonadati</taxon>
        <taxon>Bacteroidota</taxon>
        <taxon>Sphingobacteriia</taxon>
        <taxon>Sphingobacteriales</taxon>
        <taxon>Sphingobacteriaceae</taxon>
        <taxon>Sphingobacterium</taxon>
    </lineage>
</organism>
<keyword evidence="1" id="KW-0732">Signal</keyword>
<sequence length="978" mass="111274">MKIRNRLNLFIRAIFLGAFTFSSIALAQEQLPIVIPPSPTTVEFLRYGEHPVSHFTGVPDITIPIFTIQEGDITVPITMKYHASGFRAHEADGHTGMGWTLHTGGFFSKEIRGFPDELSIMDVPDAGPGIFLPGYPGKPDYERLKYLHTKGSFMGHNGPVPVDTEFDIYSVNFLGKSLKYLYDSNNSEYFIIEDNGLKFSADRTKILDERGISYSFGGGGGVESQWFEYRKLQDAEPTYYQTSTTTHLSSILSTRYPGRGVSYQYQPGKVFPNGGSTRNDPLQATWDYYWDCYGCDPRDLLYSGSDPYQITPNIHVLANHPRSNYTTKFPDRITYSSGMLRFYLSSDLLLDHIDILGREGQLLKRVTFEYGTFDIYEKTGSSTYARPRSKLEAIVFRDVNGDEVERYSFSYNGAGYTVKGTDYWGFANADPVGGLIPWSESVPSYTLNNSGHIQFNCHPPFPKPLGGYANKEASEYVGSLFSLQEITYPTGGYTRFTYEGHRHVWGAVTGGIRIKKIDNYSASNVWVGGKDYIYDGPYQEVYPTRDLYRRDHFLKWCGGLVDAMRLYINEDPKINTSPMGSSMVYGQVTEIEGDRRTQYNYAVGQAYRYKELRYPIGPTYYDRIFADCYRPWNYGYLTGKTIFRNGVRETAEYYDYETFETGETRDFLIDRDRSVVPGVITASETHLANIYGIDFFNYDNRIHLSGGKRLKSKGVIRDGVSSVTYYDYTNPDHIHQPTRSRIRTSEGDEIWTDMKYSFDEPAAPYPTLLAQNRMDVIEETSYRHPSNAFIGAHRKDWRDWGSGVIAPELTKYKSGLLSNPWEPAVRYHGYDVNGNPESVSLEHGARESYLWGYGRVHPVIKGINMTASELRTASALALADLGYTSGWDVNADAFLAAVRWLSQSTVRLRLQSFITALRNHLPAQGKVEVYTYSPGVGMSSATDARGVTVYYEYDSFQRLKEIRDFEYNILKGYQYHLR</sequence>
<dbReference type="RefSeq" id="WP_136818775.1">
    <property type="nucleotide sequence ID" value="NZ_BMJX01000001.1"/>
</dbReference>
<comment type="caution">
    <text evidence="2">The sequence shown here is derived from an EMBL/GenBank/DDBJ whole genome shotgun (WGS) entry which is preliminary data.</text>
</comment>
<accession>A0A4U0H7T9</accession>
<protein>
    <recommendedName>
        <fullName evidence="4">RHS repeat protein</fullName>
    </recommendedName>
</protein>